<keyword evidence="4" id="KW-0067">ATP-binding</keyword>
<dbReference type="Pfam" id="PF00069">
    <property type="entry name" value="Pkinase"/>
    <property type="match status" value="1"/>
</dbReference>
<evidence type="ECO:0000313" key="6">
    <source>
        <dbReference type="EMBL" id="OWK37824.1"/>
    </source>
</evidence>
<dbReference type="InterPro" id="IPR000719">
    <property type="entry name" value="Prot_kinase_dom"/>
</dbReference>
<dbReference type="SUPFAM" id="SSF56112">
    <property type="entry name" value="Protein kinase-like (PK-like)"/>
    <property type="match status" value="1"/>
</dbReference>
<sequence>MLSHPDYTDVRELGRGGLGVVYLAQHTLLKRWEVLKVMGRPQMTQPGAADRFLQEVQSAARLEHPNVVKAYTAMRVGDTLAFAMEYVPGVDLAKVVQTGGPLGVKVACFYAAQVALGLQHAHEKGMVHRDIKPANLMLLKDGAKQVVKILDFGLAKVTSERPADTGLTGDGQMMGTPDYMAPEQALDAAKADIRADIYALGVTLYFLLTGVSPFRRSSLLATLHAHQTESPRPLQELRPDVPPVLGAVVARMLAKQPAERYQTPKEVFEALAPLCKGQPGDGSTAGPAVPTVLPSAVPAPASSIHQAATILGPSPGPSTAVDWHENVPLPSPLPHTRPVGPDEFEEKVEQRTTPWLWPIVGVSMLFAVTFATVGALWLAGVFNSHSQRSATASSTTSTTSTTSKAASARDDVLAQLALRKAELDSPEASVRQKALRTIAGSLSHSDPVVRRKAAEIIGGVESDIDPVLGAIKTAAKDEDAQVQISARKALDNRDRRIAARETKAREARLAALGDRIEAANSKPEGRSKAIDEIAAYLSDPAADVRRQAAAWFAETDFDTEAVIASIRAASKDSDEVVANSALKAVENYDKLAAMKAVKKRETALARLKDDLANAKDPDAATRQKALAGVVSSLKSSDPVVRRGAAEGLVGLDSDDVNVGEALRTATTDSDNEVRQFALKASEAFEKRAGKALEAHVKKLQSSRTTEQLAALGELARMGARARPASAAVAQVLVASGDDTEVKDAALSCVEKIDPKCHPHVVIALFDGSPAKKAAAINKLGSLGPEAIGSVPVLKHIYRESAKSTGFAIINPNFSSLRALVKIVPDDPDIVAEILIYLKIPAQNFRSSAMRGVGLECIDTIKADTSRKVEALTAALQDPVHRVAVIEKLRGFRKEAKPALLEIMKLKTDPNAAVRAAAGQAVEAIKAD</sequence>
<dbReference type="GO" id="GO:0005524">
    <property type="term" value="F:ATP binding"/>
    <property type="evidence" value="ECO:0007669"/>
    <property type="project" value="UniProtKB-KW"/>
</dbReference>
<dbReference type="Gene3D" id="3.30.200.20">
    <property type="entry name" value="Phosphorylase Kinase, domain 1"/>
    <property type="match status" value="1"/>
</dbReference>
<dbReference type="PANTHER" id="PTHR43289:SF6">
    <property type="entry name" value="SERINE_THREONINE-PROTEIN KINASE NEKL-3"/>
    <property type="match status" value="1"/>
</dbReference>
<evidence type="ECO:0000256" key="4">
    <source>
        <dbReference type="ARBA" id="ARBA00022840"/>
    </source>
</evidence>
<name>A0A225DDW9_9BACT</name>
<dbReference type="OrthoDB" id="228121at2"/>
<dbReference type="PROSITE" id="PS50011">
    <property type="entry name" value="PROTEIN_KINASE_DOM"/>
    <property type="match status" value="1"/>
</dbReference>
<keyword evidence="6" id="KW-0723">Serine/threonine-protein kinase</keyword>
<gene>
    <name evidence="6" type="ORF">FRUB_06944</name>
</gene>
<dbReference type="SMART" id="SM00220">
    <property type="entry name" value="S_TKc"/>
    <property type="match status" value="1"/>
</dbReference>
<comment type="caution">
    <text evidence="6">The sequence shown here is derived from an EMBL/GenBank/DDBJ whole genome shotgun (WGS) entry which is preliminary data.</text>
</comment>
<dbReference type="EMBL" id="NIDE01000014">
    <property type="protein sequence ID" value="OWK37824.1"/>
    <property type="molecule type" value="Genomic_DNA"/>
</dbReference>
<dbReference type="InterPro" id="IPR016024">
    <property type="entry name" value="ARM-type_fold"/>
</dbReference>
<dbReference type="RefSeq" id="WP_088257665.1">
    <property type="nucleotide sequence ID" value="NZ_NIDE01000014.1"/>
</dbReference>
<dbReference type="PROSITE" id="PS00108">
    <property type="entry name" value="PROTEIN_KINASE_ST"/>
    <property type="match status" value="1"/>
</dbReference>
<dbReference type="InterPro" id="IPR011989">
    <property type="entry name" value="ARM-like"/>
</dbReference>
<evidence type="ECO:0000256" key="1">
    <source>
        <dbReference type="ARBA" id="ARBA00022679"/>
    </source>
</evidence>
<keyword evidence="2" id="KW-0547">Nucleotide-binding</keyword>
<evidence type="ECO:0000256" key="3">
    <source>
        <dbReference type="ARBA" id="ARBA00022777"/>
    </source>
</evidence>
<dbReference type="Gene3D" id="1.10.510.10">
    <property type="entry name" value="Transferase(Phosphotransferase) domain 1"/>
    <property type="match status" value="1"/>
</dbReference>
<dbReference type="Proteomes" id="UP000214646">
    <property type="component" value="Unassembled WGS sequence"/>
</dbReference>
<keyword evidence="7" id="KW-1185">Reference proteome</keyword>
<dbReference type="SUPFAM" id="SSF48371">
    <property type="entry name" value="ARM repeat"/>
    <property type="match status" value="1"/>
</dbReference>
<feature type="domain" description="Protein kinase" evidence="5">
    <location>
        <begin position="7"/>
        <end position="272"/>
    </location>
</feature>
<proteinExistence type="predicted"/>
<dbReference type="PANTHER" id="PTHR43289">
    <property type="entry name" value="MITOGEN-ACTIVATED PROTEIN KINASE KINASE KINASE 20-RELATED"/>
    <property type="match status" value="1"/>
</dbReference>
<dbReference type="GO" id="GO:0004674">
    <property type="term" value="F:protein serine/threonine kinase activity"/>
    <property type="evidence" value="ECO:0007669"/>
    <property type="project" value="UniProtKB-KW"/>
</dbReference>
<protein>
    <submittedName>
        <fullName evidence="6">Serine/threonine protein kinase PrkC, regulator of stationary phase</fullName>
    </submittedName>
</protein>
<dbReference type="InterPro" id="IPR011009">
    <property type="entry name" value="Kinase-like_dom_sf"/>
</dbReference>
<dbReference type="InterPro" id="IPR008271">
    <property type="entry name" value="Ser/Thr_kinase_AS"/>
</dbReference>
<evidence type="ECO:0000256" key="2">
    <source>
        <dbReference type="ARBA" id="ARBA00022741"/>
    </source>
</evidence>
<evidence type="ECO:0000259" key="5">
    <source>
        <dbReference type="PROSITE" id="PS50011"/>
    </source>
</evidence>
<evidence type="ECO:0000313" key="7">
    <source>
        <dbReference type="Proteomes" id="UP000214646"/>
    </source>
</evidence>
<dbReference type="AlphaFoldDB" id="A0A225DDW9"/>
<keyword evidence="3 6" id="KW-0418">Kinase</keyword>
<dbReference type="CDD" id="cd14014">
    <property type="entry name" value="STKc_PknB_like"/>
    <property type="match status" value="1"/>
</dbReference>
<dbReference type="Gene3D" id="1.25.10.10">
    <property type="entry name" value="Leucine-rich Repeat Variant"/>
    <property type="match status" value="3"/>
</dbReference>
<organism evidence="6 7">
    <name type="scientific">Fimbriiglobus ruber</name>
    <dbReference type="NCBI Taxonomy" id="1908690"/>
    <lineage>
        <taxon>Bacteria</taxon>
        <taxon>Pseudomonadati</taxon>
        <taxon>Planctomycetota</taxon>
        <taxon>Planctomycetia</taxon>
        <taxon>Gemmatales</taxon>
        <taxon>Gemmataceae</taxon>
        <taxon>Fimbriiglobus</taxon>
    </lineage>
</organism>
<accession>A0A225DDW9</accession>
<keyword evidence="1" id="KW-0808">Transferase</keyword>
<reference evidence="7" key="1">
    <citation type="submission" date="2017-06" db="EMBL/GenBank/DDBJ databases">
        <title>Genome analysis of Fimbriiglobus ruber SP5, the first member of the order Planctomycetales with confirmed chitinolytic capability.</title>
        <authorList>
            <person name="Ravin N.V."/>
            <person name="Rakitin A.L."/>
            <person name="Ivanova A.A."/>
            <person name="Beletsky A.V."/>
            <person name="Kulichevskaya I.S."/>
            <person name="Mardanov A.V."/>
            <person name="Dedysh S.N."/>
        </authorList>
    </citation>
    <scope>NUCLEOTIDE SEQUENCE [LARGE SCALE GENOMIC DNA]</scope>
    <source>
        <strain evidence="7">SP5</strain>
    </source>
</reference>